<dbReference type="EMBL" id="UINC01031394">
    <property type="protein sequence ID" value="SVB17370.1"/>
    <property type="molecule type" value="Genomic_DNA"/>
</dbReference>
<sequence length="26" mass="2841">TLMPLTIKDDILDQSLDILSKAIVNA</sequence>
<name>A0A382BU89_9ZZZZ</name>
<protein>
    <submittedName>
        <fullName evidence="1">Uncharacterized protein</fullName>
    </submittedName>
</protein>
<reference evidence="1" key="1">
    <citation type="submission" date="2018-05" db="EMBL/GenBank/DDBJ databases">
        <authorList>
            <person name="Lanie J.A."/>
            <person name="Ng W.-L."/>
            <person name="Kazmierczak K.M."/>
            <person name="Andrzejewski T.M."/>
            <person name="Davidsen T.M."/>
            <person name="Wayne K.J."/>
            <person name="Tettelin H."/>
            <person name="Glass J.I."/>
            <person name="Rusch D."/>
            <person name="Podicherti R."/>
            <person name="Tsui H.-C.T."/>
            <person name="Winkler M.E."/>
        </authorList>
    </citation>
    <scope>NUCLEOTIDE SEQUENCE</scope>
</reference>
<organism evidence="1">
    <name type="scientific">marine metagenome</name>
    <dbReference type="NCBI Taxonomy" id="408172"/>
    <lineage>
        <taxon>unclassified sequences</taxon>
        <taxon>metagenomes</taxon>
        <taxon>ecological metagenomes</taxon>
    </lineage>
</organism>
<proteinExistence type="predicted"/>
<feature type="non-terminal residue" evidence="1">
    <location>
        <position position="1"/>
    </location>
</feature>
<dbReference type="AlphaFoldDB" id="A0A382BU89"/>
<accession>A0A382BU89</accession>
<gene>
    <name evidence="1" type="ORF">METZ01_LOCUS170224</name>
</gene>
<evidence type="ECO:0000313" key="1">
    <source>
        <dbReference type="EMBL" id="SVB17370.1"/>
    </source>
</evidence>